<keyword evidence="4" id="KW-0812">Transmembrane</keyword>
<comment type="similarity">
    <text evidence="1">Belongs to the membrane fusion protein (MFP) (TC 8.A.1) family.</text>
</comment>
<accession>A0A939DK34</accession>
<gene>
    <name evidence="7" type="ORF">J0A66_01780</name>
</gene>
<dbReference type="Gene3D" id="2.40.30.170">
    <property type="match status" value="1"/>
</dbReference>
<dbReference type="NCBIfam" id="TIGR01730">
    <property type="entry name" value="RND_mfp"/>
    <property type="match status" value="1"/>
</dbReference>
<evidence type="ECO:0000313" key="8">
    <source>
        <dbReference type="Proteomes" id="UP000664654"/>
    </source>
</evidence>
<dbReference type="EMBL" id="JAFKCV010000001">
    <property type="protein sequence ID" value="MBN7823943.1"/>
    <property type="molecule type" value="Genomic_DNA"/>
</dbReference>
<dbReference type="Proteomes" id="UP000664654">
    <property type="component" value="Unassembled WGS sequence"/>
</dbReference>
<evidence type="ECO:0000256" key="3">
    <source>
        <dbReference type="SAM" id="MobiDB-lite"/>
    </source>
</evidence>
<dbReference type="RefSeq" id="WP_206572046.1">
    <property type="nucleotide sequence ID" value="NZ_JAFKCV010000001.1"/>
</dbReference>
<dbReference type="AlphaFoldDB" id="A0A939DK34"/>
<dbReference type="Gene3D" id="2.40.50.100">
    <property type="match status" value="1"/>
</dbReference>
<feature type="region of interest" description="Disordered" evidence="3">
    <location>
        <begin position="67"/>
        <end position="90"/>
    </location>
</feature>
<feature type="domain" description="CusB-like beta-barrel" evidence="5">
    <location>
        <begin position="280"/>
        <end position="350"/>
    </location>
</feature>
<feature type="coiled-coil region" evidence="2">
    <location>
        <begin position="157"/>
        <end position="229"/>
    </location>
</feature>
<evidence type="ECO:0000313" key="7">
    <source>
        <dbReference type="EMBL" id="MBN7823943.1"/>
    </source>
</evidence>
<keyword evidence="4" id="KW-1133">Transmembrane helix</keyword>
<evidence type="ECO:0000256" key="2">
    <source>
        <dbReference type="SAM" id="Coils"/>
    </source>
</evidence>
<dbReference type="PANTHER" id="PTHR30469">
    <property type="entry name" value="MULTIDRUG RESISTANCE PROTEIN MDTA"/>
    <property type="match status" value="1"/>
</dbReference>
<evidence type="ECO:0000259" key="5">
    <source>
        <dbReference type="Pfam" id="PF25954"/>
    </source>
</evidence>
<keyword evidence="2" id="KW-0175">Coiled coil</keyword>
<dbReference type="Pfam" id="PF25973">
    <property type="entry name" value="BSH_CzcB"/>
    <property type="match status" value="1"/>
</dbReference>
<reference evidence="7" key="1">
    <citation type="submission" date="2021-03" db="EMBL/GenBank/DDBJ databases">
        <title>novel species isolated from a fishpond in China.</title>
        <authorList>
            <person name="Lu H."/>
            <person name="Cai Z."/>
        </authorList>
    </citation>
    <scope>NUCLEOTIDE SEQUENCE</scope>
    <source>
        <strain evidence="7">JCM 30855</strain>
    </source>
</reference>
<feature type="transmembrane region" description="Helical" evidence="4">
    <location>
        <begin position="43"/>
        <end position="61"/>
    </location>
</feature>
<dbReference type="InterPro" id="IPR058792">
    <property type="entry name" value="Beta-barrel_RND_2"/>
</dbReference>
<dbReference type="GO" id="GO:1990281">
    <property type="term" value="C:efflux pump complex"/>
    <property type="evidence" value="ECO:0007669"/>
    <property type="project" value="TreeGrafter"/>
</dbReference>
<proteinExistence type="inferred from homology"/>
<feature type="domain" description="CzcB-like barrel-sandwich hybrid" evidence="6">
    <location>
        <begin position="109"/>
        <end position="257"/>
    </location>
</feature>
<dbReference type="GO" id="GO:0015562">
    <property type="term" value="F:efflux transmembrane transporter activity"/>
    <property type="evidence" value="ECO:0007669"/>
    <property type="project" value="TreeGrafter"/>
</dbReference>
<name>A0A939DK34_9ALTE</name>
<keyword evidence="8" id="KW-1185">Reference proteome</keyword>
<dbReference type="PANTHER" id="PTHR30469:SF38">
    <property type="entry name" value="HLYD FAMILY SECRETION PROTEIN"/>
    <property type="match status" value="1"/>
</dbReference>
<evidence type="ECO:0000256" key="4">
    <source>
        <dbReference type="SAM" id="Phobius"/>
    </source>
</evidence>
<dbReference type="SUPFAM" id="SSF111369">
    <property type="entry name" value="HlyD-like secretion proteins"/>
    <property type="match status" value="1"/>
</dbReference>
<dbReference type="Gene3D" id="1.10.287.470">
    <property type="entry name" value="Helix hairpin bin"/>
    <property type="match status" value="1"/>
</dbReference>
<evidence type="ECO:0000256" key="1">
    <source>
        <dbReference type="ARBA" id="ARBA00009477"/>
    </source>
</evidence>
<comment type="caution">
    <text evidence="7">The sequence shown here is derived from an EMBL/GenBank/DDBJ whole genome shotgun (WGS) entry which is preliminary data.</text>
</comment>
<organism evidence="7 8">
    <name type="scientific">Bowmanella dokdonensis</name>
    <dbReference type="NCBI Taxonomy" id="751969"/>
    <lineage>
        <taxon>Bacteria</taxon>
        <taxon>Pseudomonadati</taxon>
        <taxon>Pseudomonadota</taxon>
        <taxon>Gammaproteobacteria</taxon>
        <taxon>Alteromonadales</taxon>
        <taxon>Alteromonadaceae</taxon>
        <taxon>Bowmanella</taxon>
    </lineage>
</organism>
<evidence type="ECO:0000259" key="6">
    <source>
        <dbReference type="Pfam" id="PF25973"/>
    </source>
</evidence>
<keyword evidence="4" id="KW-0472">Membrane</keyword>
<dbReference type="InterPro" id="IPR006143">
    <property type="entry name" value="RND_pump_MFP"/>
</dbReference>
<sequence>MSEFEQDRNGSLRSGAELGKKLDSLSLSGAQRQDSRGTRFRRSAVSVAVLLILSLLGYWGFGDTPGPGNKAEASQSQPIPDGGKTIQPPAPRTEVVSKLEAQGFVTATRVATVSSRVMGVVRDVLVEEGDRVVSGQTLARLDDRQAQLALGLAASSLEAIQARIKTAEVDLKEKNLDFQRETNLLDKGFVSEITVNKTRNQVERYEASLEQLQADLQVARLQVRQQETQLDDHVIKAPFAGIVVDTSAQAGEVIAPSAAGGGFTRTGICTIVDMSSLEVMVEINEQMISQIEGGQPVQIQPLAYRDILLAGQVDKILPRVNLAKGTVEVRIRMHDLDPRILPDMGVRVAFL</sequence>
<dbReference type="InterPro" id="IPR058647">
    <property type="entry name" value="BSH_CzcB-like"/>
</dbReference>
<dbReference type="Pfam" id="PF25954">
    <property type="entry name" value="Beta-barrel_RND_2"/>
    <property type="match status" value="1"/>
</dbReference>
<protein>
    <submittedName>
        <fullName evidence="7">Efflux RND transporter periplasmic adaptor subunit</fullName>
    </submittedName>
</protein>